<evidence type="ECO:0008006" key="4">
    <source>
        <dbReference type="Google" id="ProtNLM"/>
    </source>
</evidence>
<evidence type="ECO:0000313" key="2">
    <source>
        <dbReference type="EMBL" id="KAJ2776034.1"/>
    </source>
</evidence>
<proteinExistence type="predicted"/>
<comment type="caution">
    <text evidence="2">The sequence shown here is derived from an EMBL/GenBank/DDBJ whole genome shotgun (WGS) entry which is preliminary data.</text>
</comment>
<sequence>MLARWLGRRPASRCLAGVPGRSSSIGIGIGIGSAGPIRPTGTLGGPAAEAPAPAEGHHHRRGSSIAQLRRALAEIPRAAGQDQPWQALSHYTRCLRLSAAPALARRRGLYAEDHPATQRLGRELARASGAVGAAVGAYAARCVRRGDHAQAVAALARALAADRAHDAAFLLSTAAAGALLAAAEAQAPAPADGARALARANAALLDAAGGAPPEPAVRAAVARLVRRGCFRDAALWAPRLTRANASAAVAALVLRALREEQRLDHVPRPPTTARRRALTPAEAERAAAACRFAQQARHVIRALAAAGAVGAGHLAKLVEIELASAPPGRRLPRDPALWLREFGRWGVAPGARALVAIANAYRARGDPLLARRVLARAAGAQGPAVAARALDDLRASGRTPPASLVACAVAWAVDWGSMADAERLWRDYGCAAPRANAKALAKLVQGYARAGCVDKAVAFLHTACALHDAPGDAPHYLTGLLNAVLRCAVRDQSAASGWSAVRRDLDLLRLAERHAIPLDAATHNVLLAALSRAAHAHIANAPLLAAVARAMDALYARMRRHGVAPDDSTVVHLLPLWVFSGRVDAAQALWRECVAARPRHKALQISTHVLAQARRWGVADQVRTWILSLQPLD</sequence>
<organism evidence="2 3">
    <name type="scientific">Coemansia javaensis</name>
    <dbReference type="NCBI Taxonomy" id="2761396"/>
    <lineage>
        <taxon>Eukaryota</taxon>
        <taxon>Fungi</taxon>
        <taxon>Fungi incertae sedis</taxon>
        <taxon>Zoopagomycota</taxon>
        <taxon>Kickxellomycotina</taxon>
        <taxon>Kickxellomycetes</taxon>
        <taxon>Kickxellales</taxon>
        <taxon>Kickxellaceae</taxon>
        <taxon>Coemansia</taxon>
    </lineage>
</organism>
<dbReference type="Gene3D" id="1.25.40.10">
    <property type="entry name" value="Tetratricopeptide repeat domain"/>
    <property type="match status" value="1"/>
</dbReference>
<accession>A0A9W8LEP2</accession>
<protein>
    <recommendedName>
        <fullName evidence="4">Pentatricopeptide repeat-containing protein</fullName>
    </recommendedName>
</protein>
<reference evidence="2" key="1">
    <citation type="submission" date="2022-07" db="EMBL/GenBank/DDBJ databases">
        <title>Phylogenomic reconstructions and comparative analyses of Kickxellomycotina fungi.</title>
        <authorList>
            <person name="Reynolds N.K."/>
            <person name="Stajich J.E."/>
            <person name="Barry K."/>
            <person name="Grigoriev I.V."/>
            <person name="Crous P."/>
            <person name="Smith M.E."/>
        </authorList>
    </citation>
    <scope>NUCLEOTIDE SEQUENCE</scope>
    <source>
        <strain evidence="2">NBRC 105414</strain>
    </source>
</reference>
<dbReference type="OrthoDB" id="185373at2759"/>
<feature type="compositionally biased region" description="Low complexity" evidence="1">
    <location>
        <begin position="45"/>
        <end position="54"/>
    </location>
</feature>
<dbReference type="EMBL" id="JANBUL010000406">
    <property type="protein sequence ID" value="KAJ2776034.1"/>
    <property type="molecule type" value="Genomic_DNA"/>
</dbReference>
<dbReference type="AlphaFoldDB" id="A0A9W8LEP2"/>
<dbReference type="InterPro" id="IPR011990">
    <property type="entry name" value="TPR-like_helical_dom_sf"/>
</dbReference>
<feature type="region of interest" description="Disordered" evidence="1">
    <location>
        <begin position="38"/>
        <end position="61"/>
    </location>
</feature>
<keyword evidence="3" id="KW-1185">Reference proteome</keyword>
<evidence type="ECO:0000256" key="1">
    <source>
        <dbReference type="SAM" id="MobiDB-lite"/>
    </source>
</evidence>
<gene>
    <name evidence="2" type="ORF">H4R18_005900</name>
</gene>
<name>A0A9W8LEP2_9FUNG</name>
<evidence type="ECO:0000313" key="3">
    <source>
        <dbReference type="Proteomes" id="UP001140217"/>
    </source>
</evidence>
<dbReference type="Proteomes" id="UP001140217">
    <property type="component" value="Unassembled WGS sequence"/>
</dbReference>